<proteinExistence type="predicted"/>
<comment type="caution">
    <text evidence="1">The sequence shown here is derived from an EMBL/GenBank/DDBJ whole genome shotgun (WGS) entry which is preliminary data.</text>
</comment>
<sequence length="38" mass="4445">MTYAHNSGIRRRIYGKSALYMPYCPLMDCYFYTSANGE</sequence>
<evidence type="ECO:0000313" key="2">
    <source>
        <dbReference type="Proteomes" id="UP000004110"/>
    </source>
</evidence>
<dbReference type="Proteomes" id="UP000004110">
    <property type="component" value="Unassembled WGS sequence"/>
</dbReference>
<dbReference type="EMBL" id="AAYH02000037">
    <property type="protein sequence ID" value="EDO55584.1"/>
    <property type="molecule type" value="Genomic_DNA"/>
</dbReference>
<reference evidence="1" key="2">
    <citation type="submission" date="2013-11" db="EMBL/GenBank/DDBJ databases">
        <title>Draft genome sequence of Bacteroides uniformis (ATCC 8492).</title>
        <authorList>
            <person name="Sudarsanam P."/>
            <person name="Ley R."/>
            <person name="Guruge J."/>
            <person name="Turnbaugh P.J."/>
            <person name="Mahowald M."/>
            <person name="Liep D."/>
            <person name="Gordon J."/>
        </authorList>
    </citation>
    <scope>NUCLEOTIDE SEQUENCE</scope>
    <source>
        <strain evidence="1">ATCC 8492</strain>
    </source>
</reference>
<evidence type="ECO:0000313" key="1">
    <source>
        <dbReference type="EMBL" id="EDO55584.1"/>
    </source>
</evidence>
<reference evidence="1" key="1">
    <citation type="submission" date="2007-06" db="EMBL/GenBank/DDBJ databases">
        <authorList>
            <person name="Fulton L."/>
            <person name="Clifton S."/>
            <person name="Fulton B."/>
            <person name="Xu J."/>
            <person name="Minx P."/>
            <person name="Pepin K.H."/>
            <person name="Johnson M."/>
            <person name="Thiruvilangam P."/>
            <person name="Bhonagiri V."/>
            <person name="Nash W.E."/>
            <person name="Mardis E.R."/>
            <person name="Wilson R.K."/>
        </authorList>
    </citation>
    <scope>NUCLEOTIDE SEQUENCE [LARGE SCALE GENOMIC DNA]</scope>
    <source>
        <strain evidence="1">ATCC 8492</strain>
    </source>
</reference>
<dbReference type="AlphaFoldDB" id="A0ABC9NG06"/>
<keyword evidence="2" id="KW-1185">Reference proteome</keyword>
<accession>A0ABC9NG06</accession>
<gene>
    <name evidence="1" type="ORF">BACUNI_00893</name>
</gene>
<protein>
    <submittedName>
        <fullName evidence="1">Uncharacterized protein</fullName>
    </submittedName>
</protein>
<organism evidence="1 2">
    <name type="scientific">Bacteroides uniformis (strain ATCC 8492 / DSM 6597 / CCUG 4942 / CIP 103695 / JCM 5828 / KCTC 5204 / NCTC 13054 / VPI 0061)</name>
    <dbReference type="NCBI Taxonomy" id="411479"/>
    <lineage>
        <taxon>Bacteria</taxon>
        <taxon>Pseudomonadati</taxon>
        <taxon>Bacteroidota</taxon>
        <taxon>Bacteroidia</taxon>
        <taxon>Bacteroidales</taxon>
        <taxon>Bacteroidaceae</taxon>
        <taxon>Bacteroides</taxon>
    </lineage>
</organism>
<name>A0ABC9NG06_BACUC</name>